<sequence length="75" mass="7834">MKRESGVELRNGGVVYSGVFEHFVVDVFGSAGCRRGAMASTLAIWFNGPVFPGETIPASCREGCCITAAASSSCK</sequence>
<dbReference type="EMBL" id="JBBPBK010000010">
    <property type="protein sequence ID" value="KAK9276182.1"/>
    <property type="molecule type" value="Genomic_DNA"/>
</dbReference>
<protein>
    <submittedName>
        <fullName evidence="1">Uncharacterized protein</fullName>
    </submittedName>
</protein>
<evidence type="ECO:0000313" key="1">
    <source>
        <dbReference type="EMBL" id="KAK9276182.1"/>
    </source>
</evidence>
<reference evidence="1 2" key="1">
    <citation type="journal article" date="2024" name="Plant J.">
        <title>Genome sequences and population genomics reveal climatic adaptation and genomic divergence between two closely related sweetgum species.</title>
        <authorList>
            <person name="Xu W.Q."/>
            <person name="Ren C.Q."/>
            <person name="Zhang X.Y."/>
            <person name="Comes H.P."/>
            <person name="Liu X.H."/>
            <person name="Li Y.G."/>
            <person name="Kettle C.J."/>
            <person name="Jalonen R."/>
            <person name="Gaisberger H."/>
            <person name="Ma Y.Z."/>
            <person name="Qiu Y.X."/>
        </authorList>
    </citation>
    <scope>NUCLEOTIDE SEQUENCE [LARGE SCALE GENOMIC DNA]</scope>
    <source>
        <strain evidence="1">Hangzhou</strain>
    </source>
</reference>
<keyword evidence="2" id="KW-1185">Reference proteome</keyword>
<dbReference type="Proteomes" id="UP001415857">
    <property type="component" value="Unassembled WGS sequence"/>
</dbReference>
<organism evidence="1 2">
    <name type="scientific">Liquidambar formosana</name>
    <name type="common">Formosan gum</name>
    <dbReference type="NCBI Taxonomy" id="63359"/>
    <lineage>
        <taxon>Eukaryota</taxon>
        <taxon>Viridiplantae</taxon>
        <taxon>Streptophyta</taxon>
        <taxon>Embryophyta</taxon>
        <taxon>Tracheophyta</taxon>
        <taxon>Spermatophyta</taxon>
        <taxon>Magnoliopsida</taxon>
        <taxon>eudicotyledons</taxon>
        <taxon>Gunneridae</taxon>
        <taxon>Pentapetalae</taxon>
        <taxon>Saxifragales</taxon>
        <taxon>Altingiaceae</taxon>
        <taxon>Liquidambar</taxon>
    </lineage>
</organism>
<accession>A0AAP0RFT8</accession>
<name>A0AAP0RFT8_LIQFO</name>
<dbReference type="AlphaFoldDB" id="A0AAP0RFT8"/>
<evidence type="ECO:0000313" key="2">
    <source>
        <dbReference type="Proteomes" id="UP001415857"/>
    </source>
</evidence>
<gene>
    <name evidence="1" type="ORF">L1049_005713</name>
</gene>
<proteinExistence type="predicted"/>
<comment type="caution">
    <text evidence="1">The sequence shown here is derived from an EMBL/GenBank/DDBJ whole genome shotgun (WGS) entry which is preliminary data.</text>
</comment>